<dbReference type="InterPro" id="IPR050465">
    <property type="entry name" value="UPF0194_transport"/>
</dbReference>
<name>A0A5C5Z4V6_9BACT</name>
<dbReference type="Pfam" id="PF25917">
    <property type="entry name" value="BSH_RND"/>
    <property type="match status" value="1"/>
</dbReference>
<dbReference type="InterPro" id="IPR058625">
    <property type="entry name" value="MdtA-like_BSH"/>
</dbReference>
<dbReference type="Gene3D" id="2.40.50.100">
    <property type="match status" value="1"/>
</dbReference>
<keyword evidence="7" id="KW-1185">Reference proteome</keyword>
<protein>
    <submittedName>
        <fullName evidence="6">Multidrug resistance protein MdtN</fullName>
    </submittedName>
</protein>
<evidence type="ECO:0000256" key="3">
    <source>
        <dbReference type="SAM" id="Coils"/>
    </source>
</evidence>
<keyword evidence="4" id="KW-0732">Signal</keyword>
<feature type="coiled-coil region" evidence="3">
    <location>
        <begin position="137"/>
        <end position="169"/>
    </location>
</feature>
<evidence type="ECO:0000259" key="5">
    <source>
        <dbReference type="Pfam" id="PF25917"/>
    </source>
</evidence>
<feature type="signal peptide" evidence="4">
    <location>
        <begin position="1"/>
        <end position="26"/>
    </location>
</feature>
<dbReference type="Gene3D" id="2.40.30.170">
    <property type="match status" value="1"/>
</dbReference>
<evidence type="ECO:0000313" key="7">
    <source>
        <dbReference type="Proteomes" id="UP000315010"/>
    </source>
</evidence>
<reference evidence="6 7" key="1">
    <citation type="submission" date="2019-02" db="EMBL/GenBank/DDBJ databases">
        <title>Deep-cultivation of Planctomycetes and their phenomic and genomic characterization uncovers novel biology.</title>
        <authorList>
            <person name="Wiegand S."/>
            <person name="Jogler M."/>
            <person name="Boedeker C."/>
            <person name="Pinto D."/>
            <person name="Vollmers J."/>
            <person name="Rivas-Marin E."/>
            <person name="Kohn T."/>
            <person name="Peeters S.H."/>
            <person name="Heuer A."/>
            <person name="Rast P."/>
            <person name="Oberbeckmann S."/>
            <person name="Bunk B."/>
            <person name="Jeske O."/>
            <person name="Meyerdierks A."/>
            <person name="Storesund J.E."/>
            <person name="Kallscheuer N."/>
            <person name="Luecker S."/>
            <person name="Lage O.M."/>
            <person name="Pohl T."/>
            <person name="Merkel B.J."/>
            <person name="Hornburger P."/>
            <person name="Mueller R.-W."/>
            <person name="Bruemmer F."/>
            <person name="Labrenz M."/>
            <person name="Spormann A.M."/>
            <person name="Op Den Camp H."/>
            <person name="Overmann J."/>
            <person name="Amann R."/>
            <person name="Jetten M.S.M."/>
            <person name="Mascher T."/>
            <person name="Medema M.H."/>
            <person name="Devos D.P."/>
            <person name="Kaster A.-K."/>
            <person name="Ovreas L."/>
            <person name="Rohde M."/>
            <person name="Galperin M.Y."/>
            <person name="Jogler C."/>
        </authorList>
    </citation>
    <scope>NUCLEOTIDE SEQUENCE [LARGE SCALE GENOMIC DNA]</scope>
    <source>
        <strain evidence="6 7">CA13</strain>
    </source>
</reference>
<evidence type="ECO:0000256" key="4">
    <source>
        <dbReference type="SAM" id="SignalP"/>
    </source>
</evidence>
<dbReference type="GO" id="GO:0030313">
    <property type="term" value="C:cell envelope"/>
    <property type="evidence" value="ECO:0007669"/>
    <property type="project" value="UniProtKB-SubCell"/>
</dbReference>
<dbReference type="RefSeq" id="WP_419194389.1">
    <property type="nucleotide sequence ID" value="NZ_SJPJ01000001.1"/>
</dbReference>
<organism evidence="6 7">
    <name type="scientific">Novipirellula herctigrandis</name>
    <dbReference type="NCBI Taxonomy" id="2527986"/>
    <lineage>
        <taxon>Bacteria</taxon>
        <taxon>Pseudomonadati</taxon>
        <taxon>Planctomycetota</taxon>
        <taxon>Planctomycetia</taxon>
        <taxon>Pirellulales</taxon>
        <taxon>Pirellulaceae</taxon>
        <taxon>Novipirellula</taxon>
    </lineage>
</organism>
<evidence type="ECO:0000313" key="6">
    <source>
        <dbReference type="EMBL" id="TWT81851.1"/>
    </source>
</evidence>
<comment type="caution">
    <text evidence="6">The sequence shown here is derived from an EMBL/GenBank/DDBJ whole genome shotgun (WGS) entry which is preliminary data.</text>
</comment>
<comment type="subcellular location">
    <subcellularLocation>
        <location evidence="1">Cell envelope</location>
    </subcellularLocation>
</comment>
<keyword evidence="2 3" id="KW-0175">Coiled coil</keyword>
<feature type="domain" description="Multidrug resistance protein MdtA-like barrel-sandwich hybrid" evidence="5">
    <location>
        <begin position="44"/>
        <end position="211"/>
    </location>
</feature>
<feature type="chain" id="PRO_5023118433" evidence="4">
    <location>
        <begin position="27"/>
        <end position="321"/>
    </location>
</feature>
<dbReference type="Proteomes" id="UP000315010">
    <property type="component" value="Unassembled WGS sequence"/>
</dbReference>
<sequence precursor="true">MTTNSRRLQWHGVAIVLISFAVPVQAQQEKSIEVTDCVVRFADEVDVPSMVSGRVSEVAIQLNQSVEQGELIARLDDRSQKIRRRALGLRLEHARSEANDDVELRYAETALAEAKAELDSNRSIYDDVSGAVPLSHIRRLRLAVERGELEVAQAKKRRLENNMEVQLREADLSMLDDEIANLQIASPLSGAVIEVSRSAGEWIEKGHPIATVARLDRLHVHALLREDHLSPSLCKTLPVSVHWTDAVSGSERVLRGTVMSVDPQMLPGGRFRMHAEIVNRRDGDSSNWMLLPGTTVRMKVYVSEAAMQNARSQGQSRVNHY</sequence>
<proteinExistence type="predicted"/>
<evidence type="ECO:0000256" key="1">
    <source>
        <dbReference type="ARBA" id="ARBA00004196"/>
    </source>
</evidence>
<dbReference type="PANTHER" id="PTHR32347:SF23">
    <property type="entry name" value="BLL5650 PROTEIN"/>
    <property type="match status" value="1"/>
</dbReference>
<gene>
    <name evidence="6" type="ORF">CA13_33040</name>
</gene>
<accession>A0A5C5Z4V6</accession>
<evidence type="ECO:0000256" key="2">
    <source>
        <dbReference type="ARBA" id="ARBA00023054"/>
    </source>
</evidence>
<dbReference type="EMBL" id="SJPJ01000001">
    <property type="protein sequence ID" value="TWT81851.1"/>
    <property type="molecule type" value="Genomic_DNA"/>
</dbReference>
<dbReference type="PANTHER" id="PTHR32347">
    <property type="entry name" value="EFFLUX SYSTEM COMPONENT YKNX-RELATED"/>
    <property type="match status" value="1"/>
</dbReference>
<dbReference type="AlphaFoldDB" id="A0A5C5Z4V6"/>